<sequence length="371" mass="40465">MPPPAQSSTGATRPTSSTRARHPRTPEALTPAEPRLPGIAVVIPCHNYAEFIGAAITSVLDQTRPYSQVIVVDDGSTDDSLDVIRRYADHLEIVAQENTGLLGACLAGLARVQAEYVHFLDADDTADPHLVEKCAPLLASTPVKLQFQLAAIDEEGEPNGSVFPSFADGYDRAAMQEDNRVIGFYQCPPTSGNVFHTATLRGLGLEAENPRLPLDGAGCAVMPYLGEIVSVSEPLGGYRVHGSSMSNTQLAPSPEQCTREIADFEANWEVAARLMGQSEPPYGEAMPLFLLERHQLRRALSGGSPDVVGLARYLGRLRQSNLPTWQQAAQGLWMTTLITPSTRARTRLVHLRRSGAARPQWMRRLVRLVRR</sequence>
<dbReference type="InterPro" id="IPR029044">
    <property type="entry name" value="Nucleotide-diphossugar_trans"/>
</dbReference>
<evidence type="ECO:0000256" key="1">
    <source>
        <dbReference type="SAM" id="MobiDB-lite"/>
    </source>
</evidence>
<accession>A0ABQ6IQZ9</accession>
<organism evidence="3 4">
    <name type="scientific">Mobilicoccus caccae</name>
    <dbReference type="NCBI Taxonomy" id="1859295"/>
    <lineage>
        <taxon>Bacteria</taxon>
        <taxon>Bacillati</taxon>
        <taxon>Actinomycetota</taxon>
        <taxon>Actinomycetes</taxon>
        <taxon>Micrococcales</taxon>
        <taxon>Dermatophilaceae</taxon>
        <taxon>Mobilicoccus</taxon>
    </lineage>
</organism>
<feature type="compositionally biased region" description="Polar residues" evidence="1">
    <location>
        <begin position="1"/>
        <end position="18"/>
    </location>
</feature>
<gene>
    <name evidence="3" type="ORF">GCM10025883_11530</name>
</gene>
<dbReference type="RefSeq" id="WP_284303089.1">
    <property type="nucleotide sequence ID" value="NZ_BSUO01000001.1"/>
</dbReference>
<dbReference type="PANTHER" id="PTHR43685:SF2">
    <property type="entry name" value="GLYCOSYLTRANSFERASE 2-LIKE DOMAIN-CONTAINING PROTEIN"/>
    <property type="match status" value="1"/>
</dbReference>
<evidence type="ECO:0000313" key="4">
    <source>
        <dbReference type="Proteomes" id="UP001157126"/>
    </source>
</evidence>
<feature type="region of interest" description="Disordered" evidence="1">
    <location>
        <begin position="1"/>
        <end position="32"/>
    </location>
</feature>
<dbReference type="InterPro" id="IPR050834">
    <property type="entry name" value="Glycosyltransf_2"/>
</dbReference>
<dbReference type="Gene3D" id="3.90.550.10">
    <property type="entry name" value="Spore Coat Polysaccharide Biosynthesis Protein SpsA, Chain A"/>
    <property type="match status" value="1"/>
</dbReference>
<evidence type="ECO:0000259" key="2">
    <source>
        <dbReference type="Pfam" id="PF00535"/>
    </source>
</evidence>
<keyword evidence="3" id="KW-0808">Transferase</keyword>
<evidence type="ECO:0000313" key="3">
    <source>
        <dbReference type="EMBL" id="GMA39108.1"/>
    </source>
</evidence>
<dbReference type="PANTHER" id="PTHR43685">
    <property type="entry name" value="GLYCOSYLTRANSFERASE"/>
    <property type="match status" value="1"/>
</dbReference>
<keyword evidence="4" id="KW-1185">Reference proteome</keyword>
<dbReference type="CDD" id="cd00761">
    <property type="entry name" value="Glyco_tranf_GTA_type"/>
    <property type="match status" value="1"/>
</dbReference>
<dbReference type="EMBL" id="BSUO01000001">
    <property type="protein sequence ID" value="GMA39108.1"/>
    <property type="molecule type" value="Genomic_DNA"/>
</dbReference>
<proteinExistence type="predicted"/>
<protein>
    <submittedName>
        <fullName evidence="3">Glycosyl transferase</fullName>
    </submittedName>
</protein>
<feature type="domain" description="Glycosyltransferase 2-like" evidence="2">
    <location>
        <begin position="41"/>
        <end position="143"/>
    </location>
</feature>
<dbReference type="SUPFAM" id="SSF53448">
    <property type="entry name" value="Nucleotide-diphospho-sugar transferases"/>
    <property type="match status" value="1"/>
</dbReference>
<dbReference type="Pfam" id="PF00535">
    <property type="entry name" value="Glycos_transf_2"/>
    <property type="match status" value="1"/>
</dbReference>
<dbReference type="Proteomes" id="UP001157126">
    <property type="component" value="Unassembled WGS sequence"/>
</dbReference>
<dbReference type="GO" id="GO:0016740">
    <property type="term" value="F:transferase activity"/>
    <property type="evidence" value="ECO:0007669"/>
    <property type="project" value="UniProtKB-KW"/>
</dbReference>
<reference evidence="4" key="1">
    <citation type="journal article" date="2019" name="Int. J. Syst. Evol. Microbiol.">
        <title>The Global Catalogue of Microorganisms (GCM) 10K type strain sequencing project: providing services to taxonomists for standard genome sequencing and annotation.</title>
        <authorList>
            <consortium name="The Broad Institute Genomics Platform"/>
            <consortium name="The Broad Institute Genome Sequencing Center for Infectious Disease"/>
            <person name="Wu L."/>
            <person name="Ma J."/>
        </authorList>
    </citation>
    <scope>NUCLEOTIDE SEQUENCE [LARGE SCALE GENOMIC DNA]</scope>
    <source>
        <strain evidence="4">NBRC 113072</strain>
    </source>
</reference>
<dbReference type="InterPro" id="IPR001173">
    <property type="entry name" value="Glyco_trans_2-like"/>
</dbReference>
<name>A0ABQ6IQZ9_9MICO</name>
<comment type="caution">
    <text evidence="3">The sequence shown here is derived from an EMBL/GenBank/DDBJ whole genome shotgun (WGS) entry which is preliminary data.</text>
</comment>